<evidence type="ECO:0000313" key="2">
    <source>
        <dbReference type="EMBL" id="CAI3992040.1"/>
    </source>
</evidence>
<dbReference type="EMBL" id="CAMXCT010001667">
    <property type="protein sequence ID" value="CAI3992040.1"/>
    <property type="molecule type" value="Genomic_DNA"/>
</dbReference>
<evidence type="ECO:0000313" key="5">
    <source>
        <dbReference type="Proteomes" id="UP001152797"/>
    </source>
</evidence>
<dbReference type="OrthoDB" id="435859at2759"/>
<evidence type="ECO:0000313" key="3">
    <source>
        <dbReference type="EMBL" id="CAL1145415.1"/>
    </source>
</evidence>
<proteinExistence type="predicted"/>
<dbReference type="Proteomes" id="UP001152797">
    <property type="component" value="Unassembled WGS sequence"/>
</dbReference>
<feature type="chain" id="PRO_5043270462" evidence="1">
    <location>
        <begin position="22"/>
        <end position="532"/>
    </location>
</feature>
<sequence>MHRWLRWQSIFNVLRVAYVAGDDAHRSVRVMRAQRDELGALQTSGAGISEDEFAYSTDGLDPDSSSLNLQCDDMPSGFCCGLSPKKIRIDTGDEKCACAGPEEGGKFGTQEAIDKYCKEVIQPCKQLSHVVCCDMSPKMIRHHDGNDQCWCSGPQPNTSYSTQPAIDDWCASVIKPCSAVSEGHCCQMHPKQIRQGAGDKCWCSGPSLGTRFPSQAHIDQACSEVVKPCSEITRTQCCSLSPKQIRYNDGRDGCWCSGPVKGEPYSTQIMIDEWCAKAMAITTSTTTATSHITTAPTTTTTTLATVDCNEVSEAKCCAMTPKHTVVRLPGDRCYCASNSTGKSQQAIDASCAEVVRPCTSFRQEDCCQASPRKYLVGDQKGVQTAVGTDDTKMCTCAGPLKGSRYTQQQAIDEACSRLFTPCSQLQQVSCCLSSPAKFRDGRGNQCFCSGPSPRGLLKTQQDIDTKCSEEIQSCKSLPAVACCSKIPRQVRVGDGAGRCWCSGPFVNGNVSHSQEMINSLCSSENPQTLQMA</sequence>
<organism evidence="2">
    <name type="scientific">Cladocopium goreaui</name>
    <dbReference type="NCBI Taxonomy" id="2562237"/>
    <lineage>
        <taxon>Eukaryota</taxon>
        <taxon>Sar</taxon>
        <taxon>Alveolata</taxon>
        <taxon>Dinophyceae</taxon>
        <taxon>Suessiales</taxon>
        <taxon>Symbiodiniaceae</taxon>
        <taxon>Cladocopium</taxon>
    </lineage>
</organism>
<keyword evidence="5" id="KW-1185">Reference proteome</keyword>
<dbReference type="AlphaFoldDB" id="A0A9P1CI67"/>
<evidence type="ECO:0000313" key="4">
    <source>
        <dbReference type="EMBL" id="CAL4779352.1"/>
    </source>
</evidence>
<dbReference type="EMBL" id="CAMXCT030001667">
    <property type="protein sequence ID" value="CAL4779352.1"/>
    <property type="molecule type" value="Genomic_DNA"/>
</dbReference>
<comment type="caution">
    <text evidence="2">The sequence shown here is derived from an EMBL/GenBank/DDBJ whole genome shotgun (WGS) entry which is preliminary data.</text>
</comment>
<name>A0A9P1CI67_9DINO</name>
<accession>A0A9P1CI67</accession>
<feature type="signal peptide" evidence="1">
    <location>
        <begin position="1"/>
        <end position="21"/>
    </location>
</feature>
<evidence type="ECO:0000256" key="1">
    <source>
        <dbReference type="SAM" id="SignalP"/>
    </source>
</evidence>
<dbReference type="EMBL" id="CAMXCT020001667">
    <property type="protein sequence ID" value="CAL1145415.1"/>
    <property type="molecule type" value="Genomic_DNA"/>
</dbReference>
<protein>
    <submittedName>
        <fullName evidence="4">von Willebrand factor A domain-containing protein 8</fullName>
    </submittedName>
</protein>
<keyword evidence="1" id="KW-0732">Signal</keyword>
<gene>
    <name evidence="2" type="ORF">C1SCF055_LOCUS18895</name>
</gene>
<reference evidence="3" key="2">
    <citation type="submission" date="2024-04" db="EMBL/GenBank/DDBJ databases">
        <authorList>
            <person name="Chen Y."/>
            <person name="Shah S."/>
            <person name="Dougan E. K."/>
            <person name="Thang M."/>
            <person name="Chan C."/>
        </authorList>
    </citation>
    <scope>NUCLEOTIDE SEQUENCE [LARGE SCALE GENOMIC DNA]</scope>
</reference>
<reference evidence="2" key="1">
    <citation type="submission" date="2022-10" db="EMBL/GenBank/DDBJ databases">
        <authorList>
            <person name="Chen Y."/>
            <person name="Dougan E. K."/>
            <person name="Chan C."/>
            <person name="Rhodes N."/>
            <person name="Thang M."/>
        </authorList>
    </citation>
    <scope>NUCLEOTIDE SEQUENCE</scope>
</reference>